<protein>
    <submittedName>
        <fullName evidence="19">TonB-dependent receptor</fullName>
    </submittedName>
</protein>
<evidence type="ECO:0000256" key="13">
    <source>
        <dbReference type="ARBA" id="ARBA00023237"/>
    </source>
</evidence>
<dbReference type="InterPro" id="IPR012910">
    <property type="entry name" value="Plug_dom"/>
</dbReference>
<comment type="subcellular location">
    <subcellularLocation>
        <location evidence="1 14">Cell outer membrane</location>
        <topology evidence="1 14">Multi-pass membrane protein</topology>
    </subcellularLocation>
</comment>
<evidence type="ECO:0000256" key="3">
    <source>
        <dbReference type="ARBA" id="ARBA00022448"/>
    </source>
</evidence>
<evidence type="ECO:0000256" key="2">
    <source>
        <dbReference type="ARBA" id="ARBA00009810"/>
    </source>
</evidence>
<feature type="signal peptide" evidence="16">
    <location>
        <begin position="1"/>
        <end position="20"/>
    </location>
</feature>
<evidence type="ECO:0000256" key="16">
    <source>
        <dbReference type="SAM" id="SignalP"/>
    </source>
</evidence>
<dbReference type="InterPro" id="IPR039426">
    <property type="entry name" value="TonB-dep_rcpt-like"/>
</dbReference>
<dbReference type="CDD" id="cd01347">
    <property type="entry name" value="ligand_gated_channel"/>
    <property type="match status" value="1"/>
</dbReference>
<evidence type="ECO:0000256" key="14">
    <source>
        <dbReference type="PROSITE-ProRule" id="PRU01360"/>
    </source>
</evidence>
<dbReference type="GO" id="GO:0009279">
    <property type="term" value="C:cell outer membrane"/>
    <property type="evidence" value="ECO:0007669"/>
    <property type="project" value="UniProtKB-SubCell"/>
</dbReference>
<dbReference type="EMBL" id="BMZA01000011">
    <property type="protein sequence ID" value="GGZ10360.1"/>
    <property type="molecule type" value="Genomic_DNA"/>
</dbReference>
<dbReference type="GO" id="GO:0015891">
    <property type="term" value="P:siderophore transport"/>
    <property type="evidence" value="ECO:0007669"/>
    <property type="project" value="InterPro"/>
</dbReference>
<keyword evidence="7 16" id="KW-0732">Signal</keyword>
<dbReference type="SUPFAM" id="SSF56935">
    <property type="entry name" value="Porins"/>
    <property type="match status" value="1"/>
</dbReference>
<comment type="similarity">
    <text evidence="2 14 15">Belongs to the TonB-dependent receptor family.</text>
</comment>
<evidence type="ECO:0000256" key="12">
    <source>
        <dbReference type="ARBA" id="ARBA00023170"/>
    </source>
</evidence>
<keyword evidence="12 19" id="KW-0675">Receptor</keyword>
<dbReference type="RefSeq" id="WP_189621702.1">
    <property type="nucleotide sequence ID" value="NZ_BMZA01000011.1"/>
</dbReference>
<feature type="chain" id="PRO_5037966516" evidence="16">
    <location>
        <begin position="21"/>
        <end position="691"/>
    </location>
</feature>
<evidence type="ECO:0000256" key="11">
    <source>
        <dbReference type="ARBA" id="ARBA00023136"/>
    </source>
</evidence>
<evidence type="ECO:0000256" key="7">
    <source>
        <dbReference type="ARBA" id="ARBA00022729"/>
    </source>
</evidence>
<dbReference type="InterPro" id="IPR000531">
    <property type="entry name" value="Beta-barrel_TonB"/>
</dbReference>
<evidence type="ECO:0000259" key="17">
    <source>
        <dbReference type="Pfam" id="PF00593"/>
    </source>
</evidence>
<accession>A0A918PHS0</accession>
<dbReference type="InterPro" id="IPR036942">
    <property type="entry name" value="Beta-barrel_TonB_sf"/>
</dbReference>
<dbReference type="PANTHER" id="PTHR32552">
    <property type="entry name" value="FERRICHROME IRON RECEPTOR-RELATED"/>
    <property type="match status" value="1"/>
</dbReference>
<keyword evidence="20" id="KW-1185">Reference proteome</keyword>
<evidence type="ECO:0000256" key="8">
    <source>
        <dbReference type="ARBA" id="ARBA00023004"/>
    </source>
</evidence>
<dbReference type="Pfam" id="PF00593">
    <property type="entry name" value="TonB_dep_Rec_b-barrel"/>
    <property type="match status" value="1"/>
</dbReference>
<keyword evidence="11 14" id="KW-0472">Membrane</keyword>
<keyword evidence="3 14" id="KW-0813">Transport</keyword>
<evidence type="ECO:0000256" key="5">
    <source>
        <dbReference type="ARBA" id="ARBA00022496"/>
    </source>
</evidence>
<dbReference type="PROSITE" id="PS52016">
    <property type="entry name" value="TONB_DEPENDENT_REC_3"/>
    <property type="match status" value="1"/>
</dbReference>
<evidence type="ECO:0000256" key="6">
    <source>
        <dbReference type="ARBA" id="ARBA00022692"/>
    </source>
</evidence>
<dbReference type="GO" id="GO:0015344">
    <property type="term" value="F:siderophore uptake transmembrane transporter activity"/>
    <property type="evidence" value="ECO:0007669"/>
    <property type="project" value="TreeGrafter"/>
</dbReference>
<reference evidence="19" key="2">
    <citation type="submission" date="2020-09" db="EMBL/GenBank/DDBJ databases">
        <authorList>
            <person name="Sun Q."/>
            <person name="Kim S."/>
        </authorList>
    </citation>
    <scope>NUCLEOTIDE SEQUENCE</scope>
    <source>
        <strain evidence="19">KCTC 32255</strain>
    </source>
</reference>
<dbReference type="InterPro" id="IPR037066">
    <property type="entry name" value="Plug_dom_sf"/>
</dbReference>
<dbReference type="AlphaFoldDB" id="A0A918PHS0"/>
<keyword evidence="5" id="KW-0410">Iron transport</keyword>
<keyword evidence="13 14" id="KW-0998">Cell outer membrane</keyword>
<evidence type="ECO:0000313" key="19">
    <source>
        <dbReference type="EMBL" id="GGZ10360.1"/>
    </source>
</evidence>
<reference evidence="19" key="1">
    <citation type="journal article" date="2014" name="Int. J. Syst. Evol. Microbiol.">
        <title>Complete genome sequence of Corynebacterium casei LMG S-19264T (=DSM 44701T), isolated from a smear-ripened cheese.</title>
        <authorList>
            <consortium name="US DOE Joint Genome Institute (JGI-PGF)"/>
            <person name="Walter F."/>
            <person name="Albersmeier A."/>
            <person name="Kalinowski J."/>
            <person name="Ruckert C."/>
        </authorList>
    </citation>
    <scope>NUCLEOTIDE SEQUENCE</scope>
    <source>
        <strain evidence="19">KCTC 32255</strain>
    </source>
</reference>
<evidence type="ECO:0000256" key="4">
    <source>
        <dbReference type="ARBA" id="ARBA00022452"/>
    </source>
</evidence>
<name>A0A918PHS0_9SPHN</name>
<proteinExistence type="inferred from homology"/>
<dbReference type="Gene3D" id="2.170.130.10">
    <property type="entry name" value="TonB-dependent receptor, plug domain"/>
    <property type="match status" value="1"/>
</dbReference>
<feature type="domain" description="TonB-dependent receptor-like beta-barrel" evidence="17">
    <location>
        <begin position="282"/>
        <end position="660"/>
    </location>
</feature>
<keyword evidence="4 14" id="KW-1134">Transmembrane beta strand</keyword>
<sequence>MKTSIIALASALLVATPAWADEAADNANPEDRDIIVTGTKLSGDFGAKSGIPIVKVPQSIQILTADTIVEQGARSIGDLLRNVPSANPGYSRVGAYQSFSLKVRGFLADQMRNGIRQRYYEDVDASALSNIDRVEVLKGPSGVLYGQSAVGGIVSIITRQPQDDTQFGSFAVTLGQYDQKMLTVDMNTGLAPGLAVRVTGEVERSGTFVDFQDMNRKNVALNLLYAPSDSVAAHLVAEYVERDTQRNPGLPIKGTVQSNGARALSRSLYLGEPAVDAMKADAPMVQAWVDVKLSDNWTVTPRLQYQEFNTSFLQIRLRAPDALDPTTITRNGRIGREDDSYTIAQLDLSGRVETGPITHKLLMGYEYDHERGRFTQSNLNNVTAINVLAPVYAFDGTAPARTFAFDNFYNVEGHALYAQDQVDLTDRWNLIGAVRHSWIDASDGDWKGATNNRAKTSTTIWQVGSTYQLTDAFSVYAGYNTGFDIESTGGARTRTGAPLQPEKSNQTELGLRFRTDVFRGSVSLFQIKRVNAVTADPVDPDFSINAGEQRVRGVEVEGEWNVTDWWQLNAGYAYLDGKVTRSNDGIVGKRIGDLPEHSFTARTEVTVPGTPLALRGGVNHITNRVLVDGSDVILPSYTLADIGIGVDLNPVRIDATLSNLFDERYFTASGNAFAVYPGEPRTFSVRFGVGF</sequence>
<evidence type="ECO:0000256" key="10">
    <source>
        <dbReference type="ARBA" id="ARBA00023077"/>
    </source>
</evidence>
<dbReference type="Proteomes" id="UP000648075">
    <property type="component" value="Unassembled WGS sequence"/>
</dbReference>
<evidence type="ECO:0000259" key="18">
    <source>
        <dbReference type="Pfam" id="PF07715"/>
    </source>
</evidence>
<dbReference type="Pfam" id="PF07715">
    <property type="entry name" value="Plug"/>
    <property type="match status" value="1"/>
</dbReference>
<dbReference type="GO" id="GO:0038023">
    <property type="term" value="F:signaling receptor activity"/>
    <property type="evidence" value="ECO:0007669"/>
    <property type="project" value="InterPro"/>
</dbReference>
<dbReference type="Gene3D" id="2.40.170.20">
    <property type="entry name" value="TonB-dependent receptor, beta-barrel domain"/>
    <property type="match status" value="1"/>
</dbReference>
<keyword evidence="10 15" id="KW-0798">TonB box</keyword>
<evidence type="ECO:0000313" key="20">
    <source>
        <dbReference type="Proteomes" id="UP000648075"/>
    </source>
</evidence>
<keyword evidence="9" id="KW-0406">Ion transport</keyword>
<gene>
    <name evidence="19" type="ORF">GCM10011614_26570</name>
</gene>
<organism evidence="19 20">
    <name type="scientific">Novosphingobium colocasiae</name>
    <dbReference type="NCBI Taxonomy" id="1256513"/>
    <lineage>
        <taxon>Bacteria</taxon>
        <taxon>Pseudomonadati</taxon>
        <taxon>Pseudomonadota</taxon>
        <taxon>Alphaproteobacteria</taxon>
        <taxon>Sphingomonadales</taxon>
        <taxon>Sphingomonadaceae</taxon>
        <taxon>Novosphingobium</taxon>
    </lineage>
</organism>
<dbReference type="NCBIfam" id="TIGR01783">
    <property type="entry name" value="TonB-siderophor"/>
    <property type="match status" value="1"/>
</dbReference>
<keyword evidence="6 14" id="KW-0812">Transmembrane</keyword>
<dbReference type="PANTHER" id="PTHR32552:SF68">
    <property type="entry name" value="FERRICHROME OUTER MEMBRANE TRANSPORTER_PHAGE RECEPTOR"/>
    <property type="match status" value="1"/>
</dbReference>
<evidence type="ECO:0000256" key="1">
    <source>
        <dbReference type="ARBA" id="ARBA00004571"/>
    </source>
</evidence>
<dbReference type="InterPro" id="IPR010105">
    <property type="entry name" value="TonB_sidphr_rcpt"/>
</dbReference>
<feature type="domain" description="TonB-dependent receptor plug" evidence="18">
    <location>
        <begin position="54"/>
        <end position="153"/>
    </location>
</feature>
<comment type="caution">
    <text evidence="19">The sequence shown here is derived from an EMBL/GenBank/DDBJ whole genome shotgun (WGS) entry which is preliminary data.</text>
</comment>
<keyword evidence="8" id="KW-0408">Iron</keyword>
<evidence type="ECO:0000256" key="9">
    <source>
        <dbReference type="ARBA" id="ARBA00023065"/>
    </source>
</evidence>
<evidence type="ECO:0000256" key="15">
    <source>
        <dbReference type="RuleBase" id="RU003357"/>
    </source>
</evidence>